<dbReference type="OrthoDB" id="885909at2"/>
<evidence type="ECO:0000313" key="3">
    <source>
        <dbReference type="Proteomes" id="UP000240978"/>
    </source>
</evidence>
<feature type="signal peptide" evidence="1">
    <location>
        <begin position="1"/>
        <end position="20"/>
    </location>
</feature>
<dbReference type="EMBL" id="PYGK01000001">
    <property type="protein sequence ID" value="PSL35258.1"/>
    <property type="molecule type" value="Genomic_DNA"/>
</dbReference>
<keyword evidence="1" id="KW-0732">Signal</keyword>
<evidence type="ECO:0000313" key="2">
    <source>
        <dbReference type="EMBL" id="PSL35258.1"/>
    </source>
</evidence>
<dbReference type="Proteomes" id="UP000240978">
    <property type="component" value="Unassembled WGS sequence"/>
</dbReference>
<sequence>MTRLFLFLFSASLLASCGQASEQSSKNIDTVNTLTIKGPTAVLFRPAGDKLRSLKAAIGEKGFPSLQTANNSILSEDSAYLAGKGVKIVSTSATQLQFIRGNGEVLYVNLIHPKYAWEIFLYNGYSDPVKADLTDIEAAYLESGIKKP</sequence>
<protein>
    <submittedName>
        <fullName evidence="2">Uncharacterized protein</fullName>
    </submittedName>
</protein>
<accession>A0A2P8GMS8</accession>
<dbReference type="AlphaFoldDB" id="A0A2P8GMS8"/>
<keyword evidence="3" id="KW-1185">Reference proteome</keyword>
<name>A0A2P8GMS8_9BACT</name>
<dbReference type="RefSeq" id="WP_146154282.1">
    <property type="nucleotide sequence ID" value="NZ_PYGK01000001.1"/>
</dbReference>
<gene>
    <name evidence="2" type="ORF">CLV42_10112</name>
</gene>
<feature type="chain" id="PRO_5015194420" evidence="1">
    <location>
        <begin position="21"/>
        <end position="148"/>
    </location>
</feature>
<comment type="caution">
    <text evidence="2">The sequence shown here is derived from an EMBL/GenBank/DDBJ whole genome shotgun (WGS) entry which is preliminary data.</text>
</comment>
<proteinExistence type="predicted"/>
<dbReference type="PROSITE" id="PS51257">
    <property type="entry name" value="PROKAR_LIPOPROTEIN"/>
    <property type="match status" value="1"/>
</dbReference>
<reference evidence="2 3" key="1">
    <citation type="submission" date="2018-03" db="EMBL/GenBank/DDBJ databases">
        <title>Genomic Encyclopedia of Archaeal and Bacterial Type Strains, Phase II (KMG-II): from individual species to whole genera.</title>
        <authorList>
            <person name="Goeker M."/>
        </authorList>
    </citation>
    <scope>NUCLEOTIDE SEQUENCE [LARGE SCALE GENOMIC DNA]</scope>
    <source>
        <strain evidence="2 3">DSM 18107</strain>
    </source>
</reference>
<organism evidence="2 3">
    <name type="scientific">Chitinophaga ginsengisoli</name>
    <dbReference type="NCBI Taxonomy" id="363837"/>
    <lineage>
        <taxon>Bacteria</taxon>
        <taxon>Pseudomonadati</taxon>
        <taxon>Bacteroidota</taxon>
        <taxon>Chitinophagia</taxon>
        <taxon>Chitinophagales</taxon>
        <taxon>Chitinophagaceae</taxon>
        <taxon>Chitinophaga</taxon>
    </lineage>
</organism>
<evidence type="ECO:0000256" key="1">
    <source>
        <dbReference type="SAM" id="SignalP"/>
    </source>
</evidence>